<sequence length="359" mass="39626">MENLQSSTLQLRKLTKRYSSFDAVRDLDLDVPSGSLLTLLGPSGCGKTTVLRMIAGFLNVTSGQILVDGKDISRSEPNFRDIGMVFQNYALFPHMTVEANVAFGLKMRGVTKEEQVTRVREALEMVQLAHLADRYPSQLSGGQQQRVALARAVVIKPKLLLLDEPLGALDRHLREGLQFELRELQKKLGITSILVTHDQDEALYLSDYIAVMNQGQIEQIDTPIALYDKPRSEFVARFLGVPNIFDARIVSTDAHHATIGLGGHTMPVSNMDGHAAGGECKVAIRPSHIEVVRADDGRLGLPGVVKTAHELGERVVYHVEVNDLKFEANTPRSSNFERFTVGHPVKLVLDPAHTVLLRA</sequence>
<dbReference type="STRING" id="549386.SAMN02927923_02913"/>
<dbReference type="InterPro" id="IPR013611">
    <property type="entry name" value="Transp-assoc_OB_typ2"/>
</dbReference>
<dbReference type="GO" id="GO:0005524">
    <property type="term" value="F:ATP binding"/>
    <property type="evidence" value="ECO:0007669"/>
    <property type="project" value="UniProtKB-KW"/>
</dbReference>
<dbReference type="PROSITE" id="PS50893">
    <property type="entry name" value="ABC_TRANSPORTER_2"/>
    <property type="match status" value="1"/>
</dbReference>
<dbReference type="Pfam" id="PF00005">
    <property type="entry name" value="ABC_tran"/>
    <property type="match status" value="1"/>
</dbReference>
<comment type="subunit">
    <text evidence="7">The complex is composed of two ATP-binding proteins (PotA), two transmembrane proteins (PotB and PotC) and a solute-binding protein (PotD).</text>
</comment>
<evidence type="ECO:0000313" key="9">
    <source>
        <dbReference type="EMBL" id="SCY93339.1"/>
    </source>
</evidence>
<dbReference type="InterPro" id="IPR027417">
    <property type="entry name" value="P-loop_NTPase"/>
</dbReference>
<dbReference type="InterPro" id="IPR005893">
    <property type="entry name" value="PotA-like"/>
</dbReference>
<dbReference type="InterPro" id="IPR017871">
    <property type="entry name" value="ABC_transporter-like_CS"/>
</dbReference>
<dbReference type="OrthoDB" id="9802264at2"/>
<keyword evidence="3 7" id="KW-0547">Nucleotide-binding</keyword>
<dbReference type="EMBL" id="FMVJ01000008">
    <property type="protein sequence ID" value="SCY93339.1"/>
    <property type="molecule type" value="Genomic_DNA"/>
</dbReference>
<feature type="domain" description="ABC transporter" evidence="8">
    <location>
        <begin position="9"/>
        <end position="239"/>
    </location>
</feature>
<evidence type="ECO:0000313" key="10">
    <source>
        <dbReference type="Proteomes" id="UP000199569"/>
    </source>
</evidence>
<dbReference type="SUPFAM" id="SSF50331">
    <property type="entry name" value="MOP-like"/>
    <property type="match status" value="1"/>
</dbReference>
<dbReference type="GO" id="GO:0043190">
    <property type="term" value="C:ATP-binding cassette (ABC) transporter complex"/>
    <property type="evidence" value="ECO:0007669"/>
    <property type="project" value="InterPro"/>
</dbReference>
<keyword evidence="10" id="KW-1185">Reference proteome</keyword>
<evidence type="ECO:0000256" key="2">
    <source>
        <dbReference type="ARBA" id="ARBA00022475"/>
    </source>
</evidence>
<dbReference type="Pfam" id="PF08402">
    <property type="entry name" value="TOBE_2"/>
    <property type="match status" value="1"/>
</dbReference>
<dbReference type="InterPro" id="IPR012340">
    <property type="entry name" value="NA-bd_OB-fold"/>
</dbReference>
<keyword evidence="4 7" id="KW-0067">ATP-binding</keyword>
<dbReference type="Gene3D" id="2.40.50.100">
    <property type="match status" value="1"/>
</dbReference>
<evidence type="ECO:0000256" key="1">
    <source>
        <dbReference type="ARBA" id="ARBA00022448"/>
    </source>
</evidence>
<evidence type="ECO:0000256" key="5">
    <source>
        <dbReference type="ARBA" id="ARBA00022967"/>
    </source>
</evidence>
<name>A0A1G5K0E1_9HYPH</name>
<dbReference type="InterPro" id="IPR008995">
    <property type="entry name" value="Mo/tungstate-bd_C_term_dom"/>
</dbReference>
<gene>
    <name evidence="7" type="primary">potA</name>
    <name evidence="9" type="ORF">SAMN02927923_02913</name>
</gene>
<evidence type="ECO:0000256" key="4">
    <source>
        <dbReference type="ARBA" id="ARBA00022840"/>
    </source>
</evidence>
<keyword evidence="2 7" id="KW-1003">Cell membrane</keyword>
<dbReference type="Proteomes" id="UP000199569">
    <property type="component" value="Unassembled WGS sequence"/>
</dbReference>
<dbReference type="InterPro" id="IPR050093">
    <property type="entry name" value="ABC_SmlMolc_Importer"/>
</dbReference>
<comment type="catalytic activity">
    <reaction evidence="7">
        <text>ATP + H2O + polyamine-[polyamine-binding protein]Side 1 = ADP + phosphate + polyamineSide 2 + [polyamine-binding protein]Side 1.</text>
        <dbReference type="EC" id="7.6.2.11"/>
    </reaction>
</comment>
<dbReference type="InterPro" id="IPR003439">
    <property type="entry name" value="ABC_transporter-like_ATP-bd"/>
</dbReference>
<dbReference type="PANTHER" id="PTHR42781">
    <property type="entry name" value="SPERMIDINE/PUTRESCINE IMPORT ATP-BINDING PROTEIN POTA"/>
    <property type="match status" value="1"/>
</dbReference>
<dbReference type="Gene3D" id="3.40.50.300">
    <property type="entry name" value="P-loop containing nucleotide triphosphate hydrolases"/>
    <property type="match status" value="1"/>
</dbReference>
<reference evidence="9 10" key="1">
    <citation type="submission" date="2016-10" db="EMBL/GenBank/DDBJ databases">
        <authorList>
            <person name="de Groot N.N."/>
        </authorList>
    </citation>
    <scope>NUCLEOTIDE SEQUENCE [LARGE SCALE GENOMIC DNA]</scope>
    <source>
        <strain evidence="9 10">CGMCC 1.7666</strain>
    </source>
</reference>
<keyword evidence="6 7" id="KW-0472">Membrane</keyword>
<keyword evidence="5 7" id="KW-1278">Translocase</keyword>
<dbReference type="GO" id="GO:0015847">
    <property type="term" value="P:putrescine transport"/>
    <property type="evidence" value="ECO:0007669"/>
    <property type="project" value="UniProtKB-ARBA"/>
</dbReference>
<protein>
    <recommendedName>
        <fullName evidence="7">Spermidine/putrescine import ATP-binding protein PotA</fullName>
        <ecNumber evidence="7">7.6.2.11</ecNumber>
    </recommendedName>
</protein>
<evidence type="ECO:0000256" key="7">
    <source>
        <dbReference type="RuleBase" id="RU364083"/>
    </source>
</evidence>
<evidence type="ECO:0000259" key="8">
    <source>
        <dbReference type="PROSITE" id="PS50893"/>
    </source>
</evidence>
<proteinExistence type="inferred from homology"/>
<accession>A0A1G5K0E1</accession>
<organism evidence="9 10">
    <name type="scientific">Microvirga guangxiensis</name>
    <dbReference type="NCBI Taxonomy" id="549386"/>
    <lineage>
        <taxon>Bacteria</taxon>
        <taxon>Pseudomonadati</taxon>
        <taxon>Pseudomonadota</taxon>
        <taxon>Alphaproteobacteria</taxon>
        <taxon>Hyphomicrobiales</taxon>
        <taxon>Methylobacteriaceae</taxon>
        <taxon>Microvirga</taxon>
    </lineage>
</organism>
<comment type="similarity">
    <text evidence="7">Belongs to the ABC transporter superfamily. Spermidine/putrescine importer (TC 3.A.1.11.1) family.</text>
</comment>
<dbReference type="PANTHER" id="PTHR42781:SF4">
    <property type="entry name" value="SPERMIDINE_PUTRESCINE IMPORT ATP-BINDING PROTEIN POTA"/>
    <property type="match status" value="1"/>
</dbReference>
<dbReference type="RefSeq" id="WP_091135813.1">
    <property type="nucleotide sequence ID" value="NZ_FMVJ01000008.1"/>
</dbReference>
<evidence type="ECO:0000256" key="3">
    <source>
        <dbReference type="ARBA" id="ARBA00022741"/>
    </source>
</evidence>
<evidence type="ECO:0000256" key="6">
    <source>
        <dbReference type="ARBA" id="ARBA00023136"/>
    </source>
</evidence>
<dbReference type="InterPro" id="IPR003593">
    <property type="entry name" value="AAA+_ATPase"/>
</dbReference>
<dbReference type="GO" id="GO:0016887">
    <property type="term" value="F:ATP hydrolysis activity"/>
    <property type="evidence" value="ECO:0007669"/>
    <property type="project" value="InterPro"/>
</dbReference>
<dbReference type="AlphaFoldDB" id="A0A1G5K0E1"/>
<comment type="function">
    <text evidence="7">Part of the ABC transporter complex PotABCD involved in spermidine/putrescine import. Responsible for energy coupling to the transport system.</text>
</comment>
<dbReference type="NCBIfam" id="TIGR01187">
    <property type="entry name" value="potA"/>
    <property type="match status" value="1"/>
</dbReference>
<dbReference type="FunFam" id="3.40.50.300:FF:000133">
    <property type="entry name" value="Spermidine/putrescine import ATP-binding protein PotA"/>
    <property type="match status" value="1"/>
</dbReference>
<dbReference type="GO" id="GO:0015417">
    <property type="term" value="F:ABC-type polyamine transporter activity"/>
    <property type="evidence" value="ECO:0007669"/>
    <property type="project" value="UniProtKB-EC"/>
</dbReference>
<dbReference type="PROSITE" id="PS00211">
    <property type="entry name" value="ABC_TRANSPORTER_1"/>
    <property type="match status" value="1"/>
</dbReference>
<dbReference type="EC" id="7.6.2.11" evidence="7"/>
<dbReference type="SUPFAM" id="SSF52540">
    <property type="entry name" value="P-loop containing nucleoside triphosphate hydrolases"/>
    <property type="match status" value="1"/>
</dbReference>
<dbReference type="Gene3D" id="2.40.50.140">
    <property type="entry name" value="Nucleic acid-binding proteins"/>
    <property type="match status" value="1"/>
</dbReference>
<dbReference type="SMART" id="SM00382">
    <property type="entry name" value="AAA"/>
    <property type="match status" value="1"/>
</dbReference>
<keyword evidence="1 7" id="KW-0813">Transport</keyword>